<dbReference type="RefSeq" id="WP_034788103.1">
    <property type="nucleotide sequence ID" value="NZ_JMPJ01000025.1"/>
</dbReference>
<dbReference type="Proteomes" id="UP000028640">
    <property type="component" value="Unassembled WGS sequence"/>
</dbReference>
<keyword evidence="4" id="KW-1185">Reference proteome</keyword>
<keyword evidence="1 3" id="KW-0808">Transferase</keyword>
<dbReference type="Pfam" id="PF00583">
    <property type="entry name" value="Acetyltransf_1"/>
    <property type="match status" value="1"/>
</dbReference>
<proteinExistence type="predicted"/>
<evidence type="ECO:0000259" key="2">
    <source>
        <dbReference type="PROSITE" id="PS51186"/>
    </source>
</evidence>
<dbReference type="CDD" id="cd04301">
    <property type="entry name" value="NAT_SF"/>
    <property type="match status" value="1"/>
</dbReference>
<dbReference type="STRING" id="910964.GEAM_0620"/>
<accession>A0A085GM01</accession>
<dbReference type="InterPro" id="IPR050769">
    <property type="entry name" value="NAT_camello-type"/>
</dbReference>
<reference evidence="3 4" key="1">
    <citation type="submission" date="2014-05" db="EMBL/GenBank/DDBJ databases">
        <title>ATOL: Assembling a taxonomically balanced genome-scale reconstruction of the evolutionary history of the Enterobacteriaceae.</title>
        <authorList>
            <person name="Plunkett G.III."/>
            <person name="Neeno-Eckwall E.C."/>
            <person name="Glasner J.D."/>
            <person name="Perna N.T."/>
        </authorList>
    </citation>
    <scope>NUCLEOTIDE SEQUENCE [LARGE SCALE GENOMIC DNA]</scope>
    <source>
        <strain evidence="3 4">ATCC 33852</strain>
    </source>
</reference>
<dbReference type="AlphaFoldDB" id="A0A085GM01"/>
<dbReference type="PANTHER" id="PTHR13947">
    <property type="entry name" value="GNAT FAMILY N-ACETYLTRANSFERASE"/>
    <property type="match status" value="1"/>
</dbReference>
<dbReference type="EMBL" id="JMPJ01000025">
    <property type="protein sequence ID" value="KFC84746.1"/>
    <property type="molecule type" value="Genomic_DNA"/>
</dbReference>
<dbReference type="PANTHER" id="PTHR13947:SF37">
    <property type="entry name" value="LD18367P"/>
    <property type="match status" value="1"/>
</dbReference>
<organism evidence="3 4">
    <name type="scientific">Ewingella americana (strain ATCC 33852 / DSM 4580 / CCUG 14506 / JCM 5911 / LMG 7869 / NCTC 12157 / CDC 1468-78)</name>
    <dbReference type="NCBI Taxonomy" id="910964"/>
    <lineage>
        <taxon>Bacteria</taxon>
        <taxon>Pseudomonadati</taxon>
        <taxon>Pseudomonadota</taxon>
        <taxon>Gammaproteobacteria</taxon>
        <taxon>Enterobacterales</taxon>
        <taxon>Yersiniaceae</taxon>
        <taxon>Ewingella</taxon>
    </lineage>
</organism>
<evidence type="ECO:0000313" key="4">
    <source>
        <dbReference type="Proteomes" id="UP000028640"/>
    </source>
</evidence>
<dbReference type="GeneID" id="78378965"/>
<dbReference type="InterPro" id="IPR000182">
    <property type="entry name" value="GNAT_dom"/>
</dbReference>
<dbReference type="SUPFAM" id="SSF55729">
    <property type="entry name" value="Acyl-CoA N-acyltransferases (Nat)"/>
    <property type="match status" value="1"/>
</dbReference>
<dbReference type="PROSITE" id="PS51186">
    <property type="entry name" value="GNAT"/>
    <property type="match status" value="1"/>
</dbReference>
<protein>
    <submittedName>
        <fullName evidence="3">GNAT family acetyltransferase</fullName>
    </submittedName>
</protein>
<evidence type="ECO:0000313" key="3">
    <source>
        <dbReference type="EMBL" id="KFC84746.1"/>
    </source>
</evidence>
<comment type="caution">
    <text evidence="3">The sequence shown here is derived from an EMBL/GenBank/DDBJ whole genome shotgun (WGS) entry which is preliminary data.</text>
</comment>
<name>A0A085GM01_EWIA3</name>
<feature type="domain" description="N-acetyltransferase" evidence="2">
    <location>
        <begin position="7"/>
        <end position="159"/>
    </location>
</feature>
<sequence>MAAESKVTIARFEPEDSPAVTALILPIQNQEFGVTITAEQQPDLSDIPGFYQQGHGDFWVAKVEDEVVGCISLKDIGQQQAALRKMFVAKPWRGSEYGVASRLLEALLDHARTQKLRDIYLGTTEKFLAAHRFYEKKGFAEIDVSALPAAFPRMSVDVKFYHFSL</sequence>
<evidence type="ECO:0000256" key="1">
    <source>
        <dbReference type="ARBA" id="ARBA00022679"/>
    </source>
</evidence>
<dbReference type="OrthoDB" id="9799681at2"/>
<dbReference type="GO" id="GO:0008080">
    <property type="term" value="F:N-acetyltransferase activity"/>
    <property type="evidence" value="ECO:0007669"/>
    <property type="project" value="InterPro"/>
</dbReference>
<dbReference type="InterPro" id="IPR016181">
    <property type="entry name" value="Acyl_CoA_acyltransferase"/>
</dbReference>
<gene>
    <name evidence="3" type="ORF">GEAM_0620</name>
</gene>
<dbReference type="eggNOG" id="COG0456">
    <property type="taxonomic scope" value="Bacteria"/>
</dbReference>
<dbReference type="Gene3D" id="3.40.630.30">
    <property type="match status" value="1"/>
</dbReference>